<dbReference type="Gene3D" id="1.10.10.10">
    <property type="entry name" value="Winged helix-like DNA-binding domain superfamily/Winged helix DNA-binding domain"/>
    <property type="match status" value="1"/>
</dbReference>
<dbReference type="InterPro" id="IPR036390">
    <property type="entry name" value="WH_DNA-bd_sf"/>
</dbReference>
<dbReference type="InterPro" id="IPR036388">
    <property type="entry name" value="WH-like_DNA-bd_sf"/>
</dbReference>
<name>A0A383EIU3_9ZZZZ</name>
<gene>
    <name evidence="1" type="ORF">METZ01_LOCUS509631</name>
</gene>
<dbReference type="EMBL" id="UINC01226333">
    <property type="protein sequence ID" value="SVE56777.1"/>
    <property type="molecule type" value="Genomic_DNA"/>
</dbReference>
<evidence type="ECO:0000313" key="1">
    <source>
        <dbReference type="EMBL" id="SVE56777.1"/>
    </source>
</evidence>
<reference evidence="1" key="1">
    <citation type="submission" date="2018-05" db="EMBL/GenBank/DDBJ databases">
        <authorList>
            <person name="Lanie J.A."/>
            <person name="Ng W.-L."/>
            <person name="Kazmierczak K.M."/>
            <person name="Andrzejewski T.M."/>
            <person name="Davidsen T.M."/>
            <person name="Wayne K.J."/>
            <person name="Tettelin H."/>
            <person name="Glass J.I."/>
            <person name="Rusch D."/>
            <person name="Podicherti R."/>
            <person name="Tsui H.-C.T."/>
            <person name="Winkler M.E."/>
        </authorList>
    </citation>
    <scope>NUCLEOTIDE SEQUENCE</scope>
</reference>
<dbReference type="AlphaFoldDB" id="A0A383EIU3"/>
<accession>A0A383EIU3</accession>
<dbReference type="SUPFAM" id="SSF46785">
    <property type="entry name" value="Winged helix' DNA-binding domain"/>
    <property type="match status" value="1"/>
</dbReference>
<sequence>MQFKLENFRRDSGTVIPAKLKSARIKGGRIKGRFLRGPISWDWLTKAMNLPGKSLHVALILWLEVGFRRTNRVKFRMGLANKAGFSRWTARRALKQLEAAGLIETEPKPGQLTTVRIMDVKVEN</sequence>
<protein>
    <submittedName>
        <fullName evidence="1">Uncharacterized protein</fullName>
    </submittedName>
</protein>
<organism evidence="1">
    <name type="scientific">marine metagenome</name>
    <dbReference type="NCBI Taxonomy" id="408172"/>
    <lineage>
        <taxon>unclassified sequences</taxon>
        <taxon>metagenomes</taxon>
        <taxon>ecological metagenomes</taxon>
    </lineage>
</organism>
<proteinExistence type="predicted"/>